<keyword evidence="1" id="KW-1133">Transmembrane helix</keyword>
<evidence type="ECO:0000256" key="1">
    <source>
        <dbReference type="SAM" id="Phobius"/>
    </source>
</evidence>
<evidence type="ECO:0000313" key="2">
    <source>
        <dbReference type="EMBL" id="SCF27032.1"/>
    </source>
</evidence>
<protein>
    <submittedName>
        <fullName evidence="2">Uncharacterized protein</fullName>
    </submittedName>
</protein>
<sequence>MMSVHNLLAAAVTAPLAIEPAAHMSVQPTSATALTMSSGRLGATVAVLLGLVGTVVGGLALARPVSRVGTGSGRLGGVLALASGLLGLLLGALVVATSDGGVGTGNGRGGAFVALVVGVAGVVLGGLALARSRRTGQLSV</sequence>
<dbReference type="EMBL" id="LT607409">
    <property type="protein sequence ID" value="SCF27032.1"/>
    <property type="molecule type" value="Genomic_DNA"/>
</dbReference>
<evidence type="ECO:0000313" key="3">
    <source>
        <dbReference type="Proteomes" id="UP000198224"/>
    </source>
</evidence>
<accession>A0A1C4Z1W2</accession>
<name>A0A1C4Z1W2_9ACTN</name>
<organism evidence="2 3">
    <name type="scientific">Micromonospora chokoriensis</name>
    <dbReference type="NCBI Taxonomy" id="356851"/>
    <lineage>
        <taxon>Bacteria</taxon>
        <taxon>Bacillati</taxon>
        <taxon>Actinomycetota</taxon>
        <taxon>Actinomycetes</taxon>
        <taxon>Micromonosporales</taxon>
        <taxon>Micromonosporaceae</taxon>
        <taxon>Micromonospora</taxon>
    </lineage>
</organism>
<proteinExistence type="predicted"/>
<feature type="transmembrane region" description="Helical" evidence="1">
    <location>
        <begin position="109"/>
        <end position="130"/>
    </location>
</feature>
<keyword evidence="3" id="KW-1185">Reference proteome</keyword>
<gene>
    <name evidence="2" type="ORF">GA0070612_5662</name>
</gene>
<reference evidence="3" key="1">
    <citation type="submission" date="2016-06" db="EMBL/GenBank/DDBJ databases">
        <authorList>
            <person name="Varghese N."/>
            <person name="Submissions Spin"/>
        </authorList>
    </citation>
    <scope>NUCLEOTIDE SEQUENCE [LARGE SCALE GENOMIC DNA]</scope>
    <source>
        <strain evidence="3">DSM 45160</strain>
    </source>
</reference>
<keyword evidence="1" id="KW-0812">Transmembrane</keyword>
<dbReference type="Proteomes" id="UP000198224">
    <property type="component" value="Chromosome I"/>
</dbReference>
<dbReference type="InterPro" id="IPR045770">
    <property type="entry name" value="DUF6223"/>
</dbReference>
<dbReference type="AlphaFoldDB" id="A0A1C4Z1W2"/>
<feature type="transmembrane region" description="Helical" evidence="1">
    <location>
        <begin position="41"/>
        <end position="62"/>
    </location>
</feature>
<feature type="transmembrane region" description="Helical" evidence="1">
    <location>
        <begin position="74"/>
        <end position="97"/>
    </location>
</feature>
<keyword evidence="1" id="KW-0472">Membrane</keyword>
<dbReference type="Pfam" id="PF19733">
    <property type="entry name" value="DUF6223"/>
    <property type="match status" value="1"/>
</dbReference>